<dbReference type="Pfam" id="PF02586">
    <property type="entry name" value="SRAP"/>
    <property type="match status" value="1"/>
</dbReference>
<evidence type="ECO:0000256" key="5">
    <source>
        <dbReference type="ARBA" id="ARBA00023124"/>
    </source>
</evidence>
<dbReference type="PANTHER" id="PTHR13604">
    <property type="entry name" value="DC12-RELATED"/>
    <property type="match status" value="1"/>
</dbReference>
<reference evidence="10 11" key="1">
    <citation type="submission" date="2017-06" db="EMBL/GenBank/DDBJ databases">
        <authorList>
            <person name="Kim H.J."/>
            <person name="Triplett B.A."/>
        </authorList>
    </citation>
    <scope>NUCLEOTIDE SEQUENCE [LARGE SCALE GENOMIC DNA]</scope>
    <source>
        <strain evidence="10 11">B29T1</strain>
    </source>
</reference>
<evidence type="ECO:0000256" key="9">
    <source>
        <dbReference type="SAM" id="MobiDB-lite"/>
    </source>
</evidence>
<evidence type="ECO:0000256" key="1">
    <source>
        <dbReference type="ARBA" id="ARBA00008136"/>
    </source>
</evidence>
<dbReference type="EMBL" id="FYEH01000002">
    <property type="protein sequence ID" value="SNB61647.1"/>
    <property type="molecule type" value="Genomic_DNA"/>
</dbReference>
<sequence>MCNAYNLTHRSKAINEIARALQMPLLGEVQEFSPRYRIGIKQRGLILRPTTRGLTWKWARWSLYIPGVKEQPPYPMNNARSDKLLAWPWRALSRQRCLIPATGFWEPEKLAREKGTAPWSYYTMKDREPFWMAGLWSEEPPDPETGEVRDSYTLIIGDANQIMRIHDRMPVILTNEAARRWLGSGPLPADILQVHPAEAMEGWRVADSVKNSRVEPTPEMALPIQGRDKQR</sequence>
<dbReference type="GO" id="GO:0003697">
    <property type="term" value="F:single-stranded DNA binding"/>
    <property type="evidence" value="ECO:0007669"/>
    <property type="project" value="InterPro"/>
</dbReference>
<keyword evidence="4 8" id="KW-0378">Hydrolase</keyword>
<dbReference type="GO" id="GO:0006508">
    <property type="term" value="P:proteolysis"/>
    <property type="evidence" value="ECO:0007669"/>
    <property type="project" value="UniProtKB-KW"/>
</dbReference>
<evidence type="ECO:0000256" key="3">
    <source>
        <dbReference type="ARBA" id="ARBA00022763"/>
    </source>
</evidence>
<protein>
    <recommendedName>
        <fullName evidence="8">Abasic site processing protein</fullName>
        <ecNumber evidence="8">3.4.-.-</ecNumber>
    </recommendedName>
</protein>
<proteinExistence type="inferred from homology"/>
<evidence type="ECO:0000256" key="6">
    <source>
        <dbReference type="ARBA" id="ARBA00023125"/>
    </source>
</evidence>
<keyword evidence="2 8" id="KW-0645">Protease</keyword>
<keyword evidence="7" id="KW-0456">Lyase</keyword>
<dbReference type="AlphaFoldDB" id="A0A212QQ82"/>
<accession>A0A212QQ82</accession>
<dbReference type="SUPFAM" id="SSF143081">
    <property type="entry name" value="BB1717-like"/>
    <property type="match status" value="1"/>
</dbReference>
<dbReference type="InterPro" id="IPR003738">
    <property type="entry name" value="SRAP"/>
</dbReference>
<dbReference type="GO" id="GO:0016829">
    <property type="term" value="F:lyase activity"/>
    <property type="evidence" value="ECO:0007669"/>
    <property type="project" value="UniProtKB-KW"/>
</dbReference>
<evidence type="ECO:0000256" key="2">
    <source>
        <dbReference type="ARBA" id="ARBA00022670"/>
    </source>
</evidence>
<evidence type="ECO:0000256" key="8">
    <source>
        <dbReference type="RuleBase" id="RU364100"/>
    </source>
</evidence>
<comment type="similarity">
    <text evidence="1 8">Belongs to the SOS response-associated peptidase family.</text>
</comment>
<name>A0A212QQ82_9PROT</name>
<dbReference type="EC" id="3.4.-.-" evidence="8"/>
<dbReference type="OrthoDB" id="9782620at2"/>
<organism evidence="10 11">
    <name type="scientific">Arboricoccus pini</name>
    <dbReference type="NCBI Taxonomy" id="1963835"/>
    <lineage>
        <taxon>Bacteria</taxon>
        <taxon>Pseudomonadati</taxon>
        <taxon>Pseudomonadota</taxon>
        <taxon>Alphaproteobacteria</taxon>
        <taxon>Geminicoccales</taxon>
        <taxon>Geminicoccaceae</taxon>
        <taxon>Arboricoccus</taxon>
    </lineage>
</organism>
<keyword evidence="3" id="KW-0227">DNA damage</keyword>
<dbReference type="PANTHER" id="PTHR13604:SF0">
    <property type="entry name" value="ABASIC SITE PROCESSING PROTEIN HMCES"/>
    <property type="match status" value="1"/>
</dbReference>
<dbReference type="GO" id="GO:0106300">
    <property type="term" value="P:protein-DNA covalent cross-linking repair"/>
    <property type="evidence" value="ECO:0007669"/>
    <property type="project" value="InterPro"/>
</dbReference>
<dbReference type="GO" id="GO:0008233">
    <property type="term" value="F:peptidase activity"/>
    <property type="evidence" value="ECO:0007669"/>
    <property type="project" value="UniProtKB-KW"/>
</dbReference>
<keyword evidence="6" id="KW-0238">DNA-binding</keyword>
<feature type="region of interest" description="Disordered" evidence="9">
    <location>
        <begin position="210"/>
        <end position="231"/>
    </location>
</feature>
<evidence type="ECO:0000313" key="11">
    <source>
        <dbReference type="Proteomes" id="UP000197065"/>
    </source>
</evidence>
<dbReference type="Gene3D" id="3.90.1680.10">
    <property type="entry name" value="SOS response associated peptidase-like"/>
    <property type="match status" value="1"/>
</dbReference>
<gene>
    <name evidence="10" type="ORF">SAMN07250955_102313</name>
</gene>
<keyword evidence="5" id="KW-0190">Covalent protein-DNA linkage</keyword>
<evidence type="ECO:0000313" key="10">
    <source>
        <dbReference type="EMBL" id="SNB61647.1"/>
    </source>
</evidence>
<dbReference type="RefSeq" id="WP_088560155.1">
    <property type="nucleotide sequence ID" value="NZ_FYEH01000002.1"/>
</dbReference>
<evidence type="ECO:0000256" key="7">
    <source>
        <dbReference type="ARBA" id="ARBA00023239"/>
    </source>
</evidence>
<dbReference type="Proteomes" id="UP000197065">
    <property type="component" value="Unassembled WGS sequence"/>
</dbReference>
<dbReference type="InterPro" id="IPR036590">
    <property type="entry name" value="SRAP-like"/>
</dbReference>
<evidence type="ECO:0000256" key="4">
    <source>
        <dbReference type="ARBA" id="ARBA00022801"/>
    </source>
</evidence>
<keyword evidence="11" id="KW-1185">Reference proteome</keyword>